<evidence type="ECO:0000256" key="4">
    <source>
        <dbReference type="PIRSR" id="PIRSR000343-1"/>
    </source>
</evidence>
<dbReference type="PRINTS" id="PR00088">
    <property type="entry name" value="HAEMOXYGNASE"/>
</dbReference>
<feature type="binding site" evidence="4">
    <location>
        <position position="215"/>
    </location>
    <ligand>
        <name>heme b</name>
        <dbReference type="ChEBI" id="CHEBI:60344"/>
    </ligand>
</feature>
<dbReference type="InterPro" id="IPR002051">
    <property type="entry name" value="Haem_Oase"/>
</dbReference>
<dbReference type="GO" id="GO:0006788">
    <property type="term" value="P:heme oxidation"/>
    <property type="evidence" value="ECO:0007669"/>
    <property type="project" value="InterPro"/>
</dbReference>
<evidence type="ECO:0000313" key="7">
    <source>
        <dbReference type="Proteomes" id="UP000563898"/>
    </source>
</evidence>
<evidence type="ECO:0000256" key="3">
    <source>
        <dbReference type="ARBA" id="ARBA00023004"/>
    </source>
</evidence>
<dbReference type="InterPro" id="IPR016084">
    <property type="entry name" value="Haem_Oase-like_multi-hlx"/>
</dbReference>
<reference evidence="6 7" key="1">
    <citation type="submission" date="2020-04" db="EMBL/GenBank/DDBJ databases">
        <title>MicrobeNet Type strains.</title>
        <authorList>
            <person name="Nicholson A.C."/>
        </authorList>
    </citation>
    <scope>NUCLEOTIDE SEQUENCE [LARGE SCALE GENOMIC DNA]</scope>
    <source>
        <strain evidence="6 7">ATCC BAA-14</strain>
    </source>
</reference>
<keyword evidence="3 5" id="KW-0408">Iron</keyword>
<dbReference type="EMBL" id="JAAXPC010000010">
    <property type="protein sequence ID" value="NKY03367.1"/>
    <property type="molecule type" value="Genomic_DNA"/>
</dbReference>
<dbReference type="Gene3D" id="1.20.910.10">
    <property type="entry name" value="Heme oxygenase-like"/>
    <property type="match status" value="1"/>
</dbReference>
<dbReference type="PIRSF" id="PIRSF000343">
    <property type="entry name" value="Haem_Oase"/>
    <property type="match status" value="1"/>
</dbReference>
<dbReference type="InterPro" id="IPR016053">
    <property type="entry name" value="Haem_Oase-like"/>
</dbReference>
<dbReference type="GO" id="GO:0006979">
    <property type="term" value="P:response to oxidative stress"/>
    <property type="evidence" value="ECO:0007669"/>
    <property type="project" value="TreeGrafter"/>
</dbReference>
<dbReference type="GO" id="GO:0042167">
    <property type="term" value="P:heme catabolic process"/>
    <property type="evidence" value="ECO:0007669"/>
    <property type="project" value="TreeGrafter"/>
</dbReference>
<gene>
    <name evidence="6" type="ORF">HGA05_17495</name>
</gene>
<dbReference type="Pfam" id="PF01126">
    <property type="entry name" value="Heme_oxygenase"/>
    <property type="match status" value="1"/>
</dbReference>
<organism evidence="6 7">
    <name type="scientific">Gordonia polyisoprenivorans</name>
    <dbReference type="NCBI Taxonomy" id="84595"/>
    <lineage>
        <taxon>Bacteria</taxon>
        <taxon>Bacillati</taxon>
        <taxon>Actinomycetota</taxon>
        <taxon>Actinomycetes</taxon>
        <taxon>Mycobacteriales</taxon>
        <taxon>Gordoniaceae</taxon>
        <taxon>Gordonia</taxon>
    </lineage>
</organism>
<keyword evidence="2 5" id="KW-0479">Metal-binding</keyword>
<feature type="binding site" evidence="4">
    <location>
        <position position="57"/>
    </location>
    <ligand>
        <name>heme b</name>
        <dbReference type="ChEBI" id="CHEBI:60344"/>
    </ligand>
</feature>
<evidence type="ECO:0000256" key="5">
    <source>
        <dbReference type="PIRSR" id="PIRSR000343-2"/>
    </source>
</evidence>
<dbReference type="SUPFAM" id="SSF48613">
    <property type="entry name" value="Heme oxygenase-like"/>
    <property type="match status" value="1"/>
</dbReference>
<feature type="binding site" evidence="4">
    <location>
        <position position="169"/>
    </location>
    <ligand>
        <name>heme b</name>
        <dbReference type="ChEBI" id="CHEBI:60344"/>
    </ligand>
</feature>
<keyword evidence="1 4" id="KW-0349">Heme</keyword>
<evidence type="ECO:0000256" key="2">
    <source>
        <dbReference type="ARBA" id="ARBA00022723"/>
    </source>
</evidence>
<dbReference type="GO" id="GO:0046872">
    <property type="term" value="F:metal ion binding"/>
    <property type="evidence" value="ECO:0007669"/>
    <property type="project" value="UniProtKB-KW"/>
</dbReference>
<feature type="binding site" description="axial binding residue" evidence="5">
    <location>
        <position position="64"/>
    </location>
    <ligand>
        <name>heme b</name>
        <dbReference type="ChEBI" id="CHEBI:60344"/>
    </ligand>
    <ligandPart>
        <name>Fe</name>
        <dbReference type="ChEBI" id="CHEBI:18248"/>
    </ligandPart>
</feature>
<proteinExistence type="predicted"/>
<protein>
    <submittedName>
        <fullName evidence="6">Biliverdin-producing heme oxygenase</fullName>
    </submittedName>
</protein>
<dbReference type="PANTHER" id="PTHR10720:SF0">
    <property type="entry name" value="HEME OXYGENASE"/>
    <property type="match status" value="1"/>
</dbReference>
<dbReference type="CDD" id="cd19165">
    <property type="entry name" value="HemeO"/>
    <property type="match status" value="1"/>
</dbReference>
<dbReference type="RefSeq" id="WP_006370573.1">
    <property type="nucleotide sequence ID" value="NZ_CP116236.1"/>
</dbReference>
<dbReference type="Proteomes" id="UP000563898">
    <property type="component" value="Unassembled WGS sequence"/>
</dbReference>
<dbReference type="GO" id="GO:0004392">
    <property type="term" value="F:heme oxygenase (decyclizing) activity"/>
    <property type="evidence" value="ECO:0007669"/>
    <property type="project" value="InterPro"/>
</dbReference>
<dbReference type="PANTHER" id="PTHR10720">
    <property type="entry name" value="HEME OXYGENASE"/>
    <property type="match status" value="1"/>
</dbReference>
<dbReference type="GO" id="GO:0020037">
    <property type="term" value="F:heme binding"/>
    <property type="evidence" value="ECO:0007669"/>
    <property type="project" value="TreeGrafter"/>
</dbReference>
<sequence>MSGGEHGEVGITGAVAPAVIGVLGLRMPVWGGITGGNMTSLTDSPATQPVAVSTRLREATAVAHQQAENSPFIDDLMSGRLDVAAYRRLAEQLFFVYRALESVGDALAEDPVGGAVHDERLRRVPRLRADLAALGSDVDAVSPLPAVAAYVEAIEATRSDAARYVAHHYTRYLGDLSGGQVVAHRMRQHYGVEDSALSFYAFDIDKLKRYKDAYRDRLDALPLDDAGVDRLVAEAVRAFEHNQALFADLDRTRG</sequence>
<evidence type="ECO:0000256" key="1">
    <source>
        <dbReference type="ARBA" id="ARBA00022617"/>
    </source>
</evidence>
<name>A0A846WQ60_9ACTN</name>
<accession>A0A846WQ60</accession>
<comment type="caution">
    <text evidence="6">The sequence shown here is derived from an EMBL/GenBank/DDBJ whole genome shotgun (WGS) entry which is preliminary data.</text>
</comment>
<dbReference type="AlphaFoldDB" id="A0A846WQ60"/>
<evidence type="ECO:0000313" key="6">
    <source>
        <dbReference type="EMBL" id="NKY03367.1"/>
    </source>
</evidence>